<reference evidence="3 4" key="1">
    <citation type="submission" date="2019-05" db="EMBL/GenBank/DDBJ databases">
        <title>Verrucobacter flavum gen. nov., sp. nov. a new member of the family Verrucomicrobiaceae.</title>
        <authorList>
            <person name="Szuroczki S."/>
            <person name="Abbaszade G."/>
            <person name="Szabo A."/>
            <person name="Felfoldi T."/>
            <person name="Schumann P."/>
            <person name="Boka K."/>
            <person name="Keki Z."/>
            <person name="Toumi M."/>
            <person name="Toth E."/>
        </authorList>
    </citation>
    <scope>NUCLEOTIDE SEQUENCE [LARGE SCALE GENOMIC DNA]</scope>
    <source>
        <strain evidence="3 4">MG-N-17</strain>
    </source>
</reference>
<evidence type="ECO:0000313" key="3">
    <source>
        <dbReference type="EMBL" id="TLD68276.1"/>
    </source>
</evidence>
<feature type="region of interest" description="Disordered" evidence="1">
    <location>
        <begin position="354"/>
        <end position="436"/>
    </location>
</feature>
<proteinExistence type="predicted"/>
<feature type="transmembrane region" description="Helical" evidence="2">
    <location>
        <begin position="440"/>
        <end position="459"/>
    </location>
</feature>
<gene>
    <name evidence="3" type="ORF">FEM03_23440</name>
</gene>
<accession>A0A5R8K7D9</accession>
<sequence length="467" mass="51979">MFIFTALLCGSTVRGDVVVLKSGQRYEGKVISEDATSVTMEYRPTPNTRDTRVVSKSDIQELIRLTPSQAEFAERKLSEILPTKDLLSAADYERIIQDQVRSFVNKYPGTPEAEEAEKIIESLSEEKERVSEGELKMNGKWLSKEDVLRDGYNIEAYRIRYTMNQKAAENTETRYLEAMRLFHDLQTQYPASLSYVDAVSEAIEILDGFTKQLNAMLAEEPILSERRANGLKSLAGPDAQATKFAVDSEIAAFKAQAAADKKNKVKWPSFYKYDAASMKSLLALVLKERTTLGILDVVALKEENETLTSVLRNLADEKVVLAKQQLDELKKSNPINKTAVSSLEKKAREIETELKERSKRDAEAKVVAQTTQSMGEEGEPEAADQQNALAKALLEAQNKKDKKKTDEETGDEGKTDKADGEKSGPKMQVQEDGGSSLTDYIPYIGAVLIVILLVSFVLGKKKPKEGE</sequence>
<dbReference type="EMBL" id="VAUV01000028">
    <property type="protein sequence ID" value="TLD68276.1"/>
    <property type="molecule type" value="Genomic_DNA"/>
</dbReference>
<keyword evidence="2" id="KW-1133">Transmembrane helix</keyword>
<name>A0A5R8K7D9_9BACT</name>
<dbReference type="Proteomes" id="UP000306196">
    <property type="component" value="Unassembled WGS sequence"/>
</dbReference>
<keyword evidence="4" id="KW-1185">Reference proteome</keyword>
<protein>
    <submittedName>
        <fullName evidence="3">Uncharacterized protein</fullName>
    </submittedName>
</protein>
<keyword evidence="2" id="KW-0472">Membrane</keyword>
<keyword evidence="2" id="KW-0812">Transmembrane</keyword>
<dbReference type="AlphaFoldDB" id="A0A5R8K7D9"/>
<comment type="caution">
    <text evidence="3">The sequence shown here is derived from an EMBL/GenBank/DDBJ whole genome shotgun (WGS) entry which is preliminary data.</text>
</comment>
<feature type="compositionally biased region" description="Basic and acidic residues" evidence="1">
    <location>
        <begin position="354"/>
        <end position="364"/>
    </location>
</feature>
<dbReference type="NCBIfam" id="NF041881">
    <property type="entry name" value="PTPDL_fam"/>
    <property type="match status" value="1"/>
</dbReference>
<evidence type="ECO:0000313" key="4">
    <source>
        <dbReference type="Proteomes" id="UP000306196"/>
    </source>
</evidence>
<evidence type="ECO:0000256" key="2">
    <source>
        <dbReference type="SAM" id="Phobius"/>
    </source>
</evidence>
<evidence type="ECO:0000256" key="1">
    <source>
        <dbReference type="SAM" id="MobiDB-lite"/>
    </source>
</evidence>
<feature type="compositionally biased region" description="Basic and acidic residues" evidence="1">
    <location>
        <begin position="397"/>
        <end position="424"/>
    </location>
</feature>
<organism evidence="3 4">
    <name type="scientific">Phragmitibacter flavus</name>
    <dbReference type="NCBI Taxonomy" id="2576071"/>
    <lineage>
        <taxon>Bacteria</taxon>
        <taxon>Pseudomonadati</taxon>
        <taxon>Verrucomicrobiota</taxon>
        <taxon>Verrucomicrobiia</taxon>
        <taxon>Verrucomicrobiales</taxon>
        <taxon>Verrucomicrobiaceae</taxon>
        <taxon>Phragmitibacter</taxon>
    </lineage>
</organism>